<dbReference type="InterPro" id="IPR001296">
    <property type="entry name" value="Glyco_trans_1"/>
</dbReference>
<dbReference type="Proteomes" id="UP001056164">
    <property type="component" value="Chromosome"/>
</dbReference>
<dbReference type="PANTHER" id="PTHR12526:SF630">
    <property type="entry name" value="GLYCOSYLTRANSFERASE"/>
    <property type="match status" value="1"/>
</dbReference>
<sequence>MDNKIAILSNGLSGKGGTETVLSYVGNSREIKKHFDLVLFVFSKVKDESFFDHCGYSEVYKTELKSKVIRLIKLVKFLVNFKGSVVIITDPKLIPITKIVKQVLFKKYKIVFWSHYALDNVVLKENDAGIYIDFNKLKQSNYFLAISTGIKKELISNGIPSEKIKVIYNPLTPKTETILPSPSNCKFIYIARIQMDGQKNLKGLLTALDKVKGDWILEIYGSGNDYPKAQEFVKNHDNLRNKVIFKGWQLDPWGMVSEANALLLNSNYEGLPMVLAEAMSYGIPCVSSDCPTGPDDLIIPKKNGFLYKVGDYDQLSKYLNLFVDNRIKFNPVEIKKSIHFMYNNEYDKRFISEIDEIINND</sequence>
<evidence type="ECO:0000313" key="2">
    <source>
        <dbReference type="EMBL" id="USS90337.1"/>
    </source>
</evidence>
<dbReference type="EMBL" id="CP097121">
    <property type="protein sequence ID" value="USS90337.1"/>
    <property type="molecule type" value="Genomic_DNA"/>
</dbReference>
<dbReference type="PANTHER" id="PTHR12526">
    <property type="entry name" value="GLYCOSYLTRANSFERASE"/>
    <property type="match status" value="1"/>
</dbReference>
<keyword evidence="2" id="KW-0328">Glycosyltransferase</keyword>
<keyword evidence="2" id="KW-0808">Transferase</keyword>
<evidence type="ECO:0000313" key="3">
    <source>
        <dbReference type="Proteomes" id="UP001056164"/>
    </source>
</evidence>
<dbReference type="RefSeq" id="WP_252794845.1">
    <property type="nucleotide sequence ID" value="NZ_CP097121.1"/>
</dbReference>
<evidence type="ECO:0000259" key="1">
    <source>
        <dbReference type="Pfam" id="PF00534"/>
    </source>
</evidence>
<protein>
    <submittedName>
        <fullName evidence="2">Glycosyltransferase</fullName>
        <ecNumber evidence="2">2.4.-.-</ecNumber>
    </submittedName>
</protein>
<keyword evidence="3" id="KW-1185">Reference proteome</keyword>
<accession>A0ABY5BV12</accession>
<proteinExistence type="predicted"/>
<dbReference type="Pfam" id="PF00534">
    <property type="entry name" value="Glycos_transf_1"/>
    <property type="match status" value="1"/>
</dbReference>
<dbReference type="Gene3D" id="3.40.50.2000">
    <property type="entry name" value="Glycogen Phosphorylase B"/>
    <property type="match status" value="2"/>
</dbReference>
<feature type="domain" description="Glycosyl transferase family 1" evidence="1">
    <location>
        <begin position="187"/>
        <end position="326"/>
    </location>
</feature>
<organism evidence="2 3">
    <name type="scientific">Fructilactobacillus carniphilus</name>
    <dbReference type="NCBI Taxonomy" id="2940297"/>
    <lineage>
        <taxon>Bacteria</taxon>
        <taxon>Bacillati</taxon>
        <taxon>Bacillota</taxon>
        <taxon>Bacilli</taxon>
        <taxon>Lactobacillales</taxon>
        <taxon>Lactobacillaceae</taxon>
        <taxon>Fructilactobacillus</taxon>
    </lineage>
</organism>
<dbReference type="SUPFAM" id="SSF53756">
    <property type="entry name" value="UDP-Glycosyltransferase/glycogen phosphorylase"/>
    <property type="match status" value="1"/>
</dbReference>
<reference evidence="2" key="1">
    <citation type="submission" date="2022-05" db="EMBL/GenBank/DDBJ databases">
        <authorList>
            <person name="Oliphant S.A."/>
            <person name="Watson-Haigh N.S."/>
            <person name="Sumby K.M."/>
            <person name="Gardner J.M."/>
            <person name="Jiranek V."/>
        </authorList>
    </citation>
    <scope>NUCLEOTIDE SEQUENCE</scope>
    <source>
        <strain evidence="2">KI4_A6</strain>
    </source>
</reference>
<dbReference type="EC" id="2.4.-.-" evidence="2"/>
<dbReference type="CDD" id="cd03811">
    <property type="entry name" value="GT4_GT28_WabH-like"/>
    <property type="match status" value="1"/>
</dbReference>
<gene>
    <name evidence="2" type="ORF">M3M37_05710</name>
</gene>
<dbReference type="GO" id="GO:0016757">
    <property type="term" value="F:glycosyltransferase activity"/>
    <property type="evidence" value="ECO:0007669"/>
    <property type="project" value="UniProtKB-KW"/>
</dbReference>
<name>A0ABY5BV12_9LACO</name>